<dbReference type="EMBL" id="JACHGY010000001">
    <property type="protein sequence ID" value="MBB6430024.1"/>
    <property type="molecule type" value="Genomic_DNA"/>
</dbReference>
<dbReference type="RefSeq" id="WP_184677566.1">
    <property type="nucleotide sequence ID" value="NZ_JACHGY010000001.1"/>
</dbReference>
<gene>
    <name evidence="2" type="ORF">HNQ40_001830</name>
</gene>
<dbReference type="GO" id="GO:0016757">
    <property type="term" value="F:glycosyltransferase activity"/>
    <property type="evidence" value="ECO:0007669"/>
    <property type="project" value="InterPro"/>
</dbReference>
<comment type="caution">
    <text evidence="2">The sequence shown here is derived from an EMBL/GenBank/DDBJ whole genome shotgun (WGS) entry which is preliminary data.</text>
</comment>
<dbReference type="AlphaFoldDB" id="A0A7X0H6A3"/>
<accession>A0A7X0H6A3</accession>
<evidence type="ECO:0000313" key="2">
    <source>
        <dbReference type="EMBL" id="MBB6430024.1"/>
    </source>
</evidence>
<keyword evidence="3" id="KW-1185">Reference proteome</keyword>
<protein>
    <recommendedName>
        <fullName evidence="1">Glycosyltransferase 61 catalytic domain-containing protein</fullName>
    </recommendedName>
</protein>
<organism evidence="2 3">
    <name type="scientific">Algisphaera agarilytica</name>
    <dbReference type="NCBI Taxonomy" id="1385975"/>
    <lineage>
        <taxon>Bacteria</taxon>
        <taxon>Pseudomonadati</taxon>
        <taxon>Planctomycetota</taxon>
        <taxon>Phycisphaerae</taxon>
        <taxon>Phycisphaerales</taxon>
        <taxon>Phycisphaeraceae</taxon>
        <taxon>Algisphaera</taxon>
    </lineage>
</organism>
<feature type="domain" description="Glycosyltransferase 61 catalytic" evidence="1">
    <location>
        <begin position="168"/>
        <end position="259"/>
    </location>
</feature>
<reference evidence="2 3" key="1">
    <citation type="submission" date="2020-08" db="EMBL/GenBank/DDBJ databases">
        <title>Genomic Encyclopedia of Type Strains, Phase IV (KMG-IV): sequencing the most valuable type-strain genomes for metagenomic binning, comparative biology and taxonomic classification.</title>
        <authorList>
            <person name="Goeker M."/>
        </authorList>
    </citation>
    <scope>NUCLEOTIDE SEQUENCE [LARGE SCALE GENOMIC DNA]</scope>
    <source>
        <strain evidence="2 3">DSM 103725</strain>
    </source>
</reference>
<proteinExistence type="predicted"/>
<sequence>MQIDVELELESIDVPEAWTVGHATRLNSAWNASTENIYAPPYRNAPRSIAVRTFEGSTTSLGKVPLSRNPLHRREALRTPAQKIDGQLIVDTRRDADGNIAHVLTNQVSRMLLAREQLAAHGAPDFPITAVLRKRASAMAERAYTLLGFNTVRTDGPVEGLILDETKSGHFYEWYPRLFNLDFPGSTSDTPRKLYIARRGVRRVDNDDSEIWPLLRDRGYERVYFEDHPLERQWSMLRNAQSIVAVHGAALAAMVFKAGHTKPDEPFHLVEIFGPGYAVHMYRHLAAVFGGTWSATRGRVTAEIIRDLDDKQLARARQAQAIQVDPHALDAAMAPQQITQLCEYGG</sequence>
<dbReference type="Pfam" id="PF04577">
    <property type="entry name" value="Glyco_transf_61"/>
    <property type="match status" value="1"/>
</dbReference>
<evidence type="ECO:0000313" key="3">
    <source>
        <dbReference type="Proteomes" id="UP000541810"/>
    </source>
</evidence>
<dbReference type="Proteomes" id="UP000541810">
    <property type="component" value="Unassembled WGS sequence"/>
</dbReference>
<evidence type="ECO:0000259" key="1">
    <source>
        <dbReference type="Pfam" id="PF04577"/>
    </source>
</evidence>
<dbReference type="InterPro" id="IPR049625">
    <property type="entry name" value="Glyco_transf_61_cat"/>
</dbReference>
<name>A0A7X0H6A3_9BACT</name>